<feature type="transmembrane region" description="Helical" evidence="1">
    <location>
        <begin position="81"/>
        <end position="101"/>
    </location>
</feature>
<dbReference type="AlphaFoldDB" id="A0A4Z2GTU6"/>
<reference evidence="2 3" key="1">
    <citation type="submission" date="2019-03" db="EMBL/GenBank/DDBJ databases">
        <title>First draft genome of Liparis tanakae, snailfish: a comprehensive survey of snailfish specific genes.</title>
        <authorList>
            <person name="Kim W."/>
            <person name="Song I."/>
            <person name="Jeong J.-H."/>
            <person name="Kim D."/>
            <person name="Kim S."/>
            <person name="Ryu S."/>
            <person name="Song J.Y."/>
            <person name="Lee S.K."/>
        </authorList>
    </citation>
    <scope>NUCLEOTIDE SEQUENCE [LARGE SCALE GENOMIC DNA]</scope>
    <source>
        <tissue evidence="2">Muscle</tissue>
    </source>
</reference>
<accession>A0A4Z2GTU6</accession>
<evidence type="ECO:0000313" key="2">
    <source>
        <dbReference type="EMBL" id="TNN56034.1"/>
    </source>
</evidence>
<keyword evidence="1" id="KW-0472">Membrane</keyword>
<gene>
    <name evidence="2" type="ORF">EYF80_033750</name>
</gene>
<sequence>MDNVELPDFRLQSNAVPNETDTVTRYTRSFAFLVTDPTSSGIGISRTYKVVSDPGNRFWQMTQREDDRFQRSRRKTRVTDVIRTNFVFALIYNLVGIAAGTRRPQWRSLNML</sequence>
<keyword evidence="1" id="KW-0812">Transmembrane</keyword>
<evidence type="ECO:0000313" key="3">
    <source>
        <dbReference type="Proteomes" id="UP000314294"/>
    </source>
</evidence>
<evidence type="ECO:0000256" key="1">
    <source>
        <dbReference type="SAM" id="Phobius"/>
    </source>
</evidence>
<keyword evidence="1" id="KW-1133">Transmembrane helix</keyword>
<keyword evidence="3" id="KW-1185">Reference proteome</keyword>
<proteinExistence type="predicted"/>
<dbReference type="Proteomes" id="UP000314294">
    <property type="component" value="Unassembled WGS sequence"/>
</dbReference>
<protein>
    <submittedName>
        <fullName evidence="2">Uncharacterized protein</fullName>
    </submittedName>
</protein>
<name>A0A4Z2GTU6_9TELE</name>
<dbReference type="EMBL" id="SRLO01000438">
    <property type="protein sequence ID" value="TNN56034.1"/>
    <property type="molecule type" value="Genomic_DNA"/>
</dbReference>
<organism evidence="2 3">
    <name type="scientific">Liparis tanakae</name>
    <name type="common">Tanaka's snailfish</name>
    <dbReference type="NCBI Taxonomy" id="230148"/>
    <lineage>
        <taxon>Eukaryota</taxon>
        <taxon>Metazoa</taxon>
        <taxon>Chordata</taxon>
        <taxon>Craniata</taxon>
        <taxon>Vertebrata</taxon>
        <taxon>Euteleostomi</taxon>
        <taxon>Actinopterygii</taxon>
        <taxon>Neopterygii</taxon>
        <taxon>Teleostei</taxon>
        <taxon>Neoteleostei</taxon>
        <taxon>Acanthomorphata</taxon>
        <taxon>Eupercaria</taxon>
        <taxon>Perciformes</taxon>
        <taxon>Cottioidei</taxon>
        <taxon>Cottales</taxon>
        <taxon>Liparidae</taxon>
        <taxon>Liparis</taxon>
    </lineage>
</organism>
<comment type="caution">
    <text evidence="2">The sequence shown here is derived from an EMBL/GenBank/DDBJ whole genome shotgun (WGS) entry which is preliminary data.</text>
</comment>